<name>G9QM26_9BACI</name>
<dbReference type="GO" id="GO:0005576">
    <property type="term" value="C:extracellular region"/>
    <property type="evidence" value="ECO:0007669"/>
    <property type="project" value="UniProtKB-SubCell"/>
</dbReference>
<dbReference type="InterPro" id="IPR010930">
    <property type="entry name" value="Flg_bb/hook_C_dom"/>
</dbReference>
<dbReference type="GO" id="GO:0009424">
    <property type="term" value="C:bacterial-type flagellum hook"/>
    <property type="evidence" value="ECO:0007669"/>
    <property type="project" value="UniProtKB-UniRule"/>
</dbReference>
<organism evidence="11 12">
    <name type="scientific">Bacillus smithii 7_3_47FAA</name>
    <dbReference type="NCBI Taxonomy" id="665952"/>
    <lineage>
        <taxon>Bacteria</taxon>
        <taxon>Bacillati</taxon>
        <taxon>Bacillota</taxon>
        <taxon>Bacilli</taxon>
        <taxon>Bacillales</taxon>
        <taxon>Bacillaceae</taxon>
        <taxon>Bacillus</taxon>
    </lineage>
</organism>
<dbReference type="AlphaFoldDB" id="G9QM26"/>
<dbReference type="PANTHER" id="PTHR30033">
    <property type="entry name" value="FLAGELLAR HOOK-ASSOCIATED PROTEIN 1"/>
    <property type="match status" value="1"/>
</dbReference>
<evidence type="ECO:0000256" key="3">
    <source>
        <dbReference type="ARBA" id="ARBA00009677"/>
    </source>
</evidence>
<evidence type="ECO:0000259" key="10">
    <source>
        <dbReference type="Pfam" id="PF22638"/>
    </source>
</evidence>
<dbReference type="Pfam" id="PF00460">
    <property type="entry name" value="Flg_bb_rod"/>
    <property type="match status" value="1"/>
</dbReference>
<keyword evidence="6 7" id="KW-0975">Bacterial flagellum</keyword>
<evidence type="ECO:0000259" key="9">
    <source>
        <dbReference type="Pfam" id="PF06429"/>
    </source>
</evidence>
<evidence type="ECO:0000313" key="12">
    <source>
        <dbReference type="Proteomes" id="UP000011747"/>
    </source>
</evidence>
<dbReference type="GO" id="GO:0044780">
    <property type="term" value="P:bacterial-type flagellum assembly"/>
    <property type="evidence" value="ECO:0007669"/>
    <property type="project" value="InterPro"/>
</dbReference>
<keyword evidence="11" id="KW-0966">Cell projection</keyword>
<dbReference type="NCBIfam" id="TIGR02492">
    <property type="entry name" value="flgK_ends"/>
    <property type="match status" value="1"/>
</dbReference>
<gene>
    <name evidence="7" type="primary">flgK</name>
    <name evidence="11" type="ORF">HMPREF1015_02084</name>
</gene>
<evidence type="ECO:0000256" key="7">
    <source>
        <dbReference type="RuleBase" id="RU362065"/>
    </source>
</evidence>
<sequence>MTSTFHGLEVAKRGMMAQQTALYTTSQNIANANTPGYSRQRVNFVQTEPYPAASMNRPQIPGQMGTGVEAGSIERVREQFLDVQYRNENNKLGYWDSRSTALSRLEDVFAEPSDNDGLSAVMNEFWQSLQDLSVNPENEGARSVVLQRAQGVVDTFHYLSNSISDIQGDLGNQISVGIKDVNSILKQIAELNQQIGAVEPNGYLPNDLYDERDRLVDQLSTYLNVKVEKMPSGGNALDIAEGQYKITLLDANGNSIATLVDGSQFNQLGFSTEDGKYTSVVSGPIKNIEVYTTPNDPSQTESDPVAGIGVASIDFYTSGNVNFSQGKLRGLMESYGYQTSTDAGGNPIVAGIYPEMQDKLDQLAYTFGTLFNTVQKLGFDLEGNQASKDFFTNLSTIENAASNIQLNSDLQTKDIAASSNGLPGDGKNAINLGNIFSMDLSKDITLEGVKNSDGTPVILSVGKDPGDIDVPITTSTINSYYEGIIGGLGVASQQAQRLSNNSNSLVQSADERRQSVSSVSLDEEMTNLIKFQHAYNAAARNITVMDEMLDKVINGMGVVGR</sequence>
<dbReference type="InterPro" id="IPR001444">
    <property type="entry name" value="Flag_bb_rod_N"/>
</dbReference>
<dbReference type="HOGENOM" id="CLU_012762_1_1_9"/>
<reference evidence="11 12" key="1">
    <citation type="submission" date="2011-09" db="EMBL/GenBank/DDBJ databases">
        <title>The Genome Sequence of Bacillus smithii 7_3_47FAA.</title>
        <authorList>
            <consortium name="The Broad Institute Genome Sequencing Platform"/>
            <person name="Earl A."/>
            <person name="Ward D."/>
            <person name="Feldgarden M."/>
            <person name="Gevers D."/>
            <person name="Daigneault M."/>
            <person name="Strauss J."/>
            <person name="Allen-Vercoe E."/>
            <person name="Young S.K."/>
            <person name="Zeng Q."/>
            <person name="Gargeya S."/>
            <person name="Fitzgerald M."/>
            <person name="Haas B."/>
            <person name="Abouelleil A."/>
            <person name="Alvarado L."/>
            <person name="Arachchi H.M."/>
            <person name="Berlin A."/>
            <person name="Brown A."/>
            <person name="Chapman S.B."/>
            <person name="Chen Z."/>
            <person name="Dunbar C."/>
            <person name="Freedman E."/>
            <person name="Gearin G."/>
            <person name="Goldberg J."/>
            <person name="Griggs A."/>
            <person name="Gujja S."/>
            <person name="Heiman D."/>
            <person name="Howarth C."/>
            <person name="Larson L."/>
            <person name="Lui A."/>
            <person name="MacDonald P.J.P."/>
            <person name="Montmayeur A."/>
            <person name="Murphy C."/>
            <person name="Neiman D."/>
            <person name="Pearson M."/>
            <person name="Priest M."/>
            <person name="Roberts A."/>
            <person name="Saif S."/>
            <person name="Shea T."/>
            <person name="Shenoy N."/>
            <person name="Sisk P."/>
            <person name="Stolte C."/>
            <person name="Sykes S."/>
            <person name="Wortman J."/>
            <person name="Nusbaum C."/>
            <person name="Birren B."/>
        </authorList>
    </citation>
    <scope>NUCLEOTIDE SEQUENCE [LARGE SCALE GENOMIC DNA]</scope>
    <source>
        <strain evidence="11 12">7_3_47FAA</strain>
    </source>
</reference>
<dbReference type="InterPro" id="IPR002371">
    <property type="entry name" value="FlgK"/>
</dbReference>
<keyword evidence="11" id="KW-0969">Cilium</keyword>
<protein>
    <recommendedName>
        <fullName evidence="4 7">Flagellar hook-associated protein 1</fullName>
        <shortName evidence="7">HAP1</shortName>
    </recommendedName>
</protein>
<dbReference type="PRINTS" id="PR01005">
    <property type="entry name" value="FLGHOOKAP1"/>
</dbReference>
<evidence type="ECO:0000259" key="8">
    <source>
        <dbReference type="Pfam" id="PF00460"/>
    </source>
</evidence>
<dbReference type="RefSeq" id="WP_004439686.1">
    <property type="nucleotide sequence ID" value="NZ_JH414756.1"/>
</dbReference>
<dbReference type="PANTHER" id="PTHR30033:SF1">
    <property type="entry name" value="FLAGELLAR HOOK-ASSOCIATED PROTEIN 1"/>
    <property type="match status" value="1"/>
</dbReference>
<proteinExistence type="inferred from homology"/>
<dbReference type="Pfam" id="PF22638">
    <property type="entry name" value="FlgK_D1"/>
    <property type="match status" value="1"/>
</dbReference>
<evidence type="ECO:0000256" key="1">
    <source>
        <dbReference type="ARBA" id="ARBA00004365"/>
    </source>
</evidence>
<dbReference type="Pfam" id="PF06429">
    <property type="entry name" value="Flg_bbr_C"/>
    <property type="match status" value="1"/>
</dbReference>
<evidence type="ECO:0000256" key="4">
    <source>
        <dbReference type="ARBA" id="ARBA00016244"/>
    </source>
</evidence>
<dbReference type="PATRIC" id="fig|665952.3.peg.2125"/>
<accession>G9QM26</accession>
<comment type="subcellular location">
    <subcellularLocation>
        <location evidence="1 7">Bacterial flagellum</location>
    </subcellularLocation>
    <subcellularLocation>
        <location evidence="2 7">Secreted</location>
    </subcellularLocation>
</comment>
<dbReference type="GO" id="GO:0005198">
    <property type="term" value="F:structural molecule activity"/>
    <property type="evidence" value="ECO:0007669"/>
    <property type="project" value="UniProtKB-UniRule"/>
</dbReference>
<feature type="domain" description="Flagellar basal body rod protein N-terminal" evidence="8">
    <location>
        <begin position="8"/>
        <end position="37"/>
    </location>
</feature>
<evidence type="ECO:0000256" key="5">
    <source>
        <dbReference type="ARBA" id="ARBA00022525"/>
    </source>
</evidence>
<dbReference type="EMBL" id="ACWF01000114">
    <property type="protein sequence ID" value="EHL77353.1"/>
    <property type="molecule type" value="Genomic_DNA"/>
</dbReference>
<feature type="domain" description="Flagellar basal-body/hook protein C-terminal" evidence="9">
    <location>
        <begin position="516"/>
        <end position="554"/>
    </location>
</feature>
<keyword evidence="12" id="KW-1185">Reference proteome</keyword>
<feature type="domain" description="Flagellar hook-associated protein FlgK helical" evidence="10">
    <location>
        <begin position="102"/>
        <end position="391"/>
    </location>
</feature>
<keyword evidence="5 7" id="KW-0964">Secreted</keyword>
<evidence type="ECO:0000313" key="11">
    <source>
        <dbReference type="EMBL" id="EHL77353.1"/>
    </source>
</evidence>
<dbReference type="SUPFAM" id="SSF64518">
    <property type="entry name" value="Phase 1 flagellin"/>
    <property type="match status" value="1"/>
</dbReference>
<evidence type="ECO:0000256" key="6">
    <source>
        <dbReference type="ARBA" id="ARBA00023143"/>
    </source>
</evidence>
<dbReference type="Proteomes" id="UP000011747">
    <property type="component" value="Unassembled WGS sequence"/>
</dbReference>
<dbReference type="InterPro" id="IPR053927">
    <property type="entry name" value="FlgK_helical"/>
</dbReference>
<comment type="similarity">
    <text evidence="3 7">Belongs to the flagella basal body rod proteins family.</text>
</comment>
<comment type="caution">
    <text evidence="11">The sequence shown here is derived from an EMBL/GenBank/DDBJ whole genome shotgun (WGS) entry which is preliminary data.</text>
</comment>
<keyword evidence="11" id="KW-0282">Flagellum</keyword>
<evidence type="ECO:0000256" key="2">
    <source>
        <dbReference type="ARBA" id="ARBA00004613"/>
    </source>
</evidence>